<feature type="domain" description="Dienelactone hydrolase" evidence="1">
    <location>
        <begin position="31"/>
        <end position="261"/>
    </location>
</feature>
<sequence>MASNPISHCCVGGVKHKGTPKGQVKEIGNVRSYFTYPENGNTQNAIVIMTDVFGMDFINIQLIADQFATKGYVTVIPDVFNGAQVPFPAPPTFNLQEYIDTTMPRPATVDPIYAQVIKHLRSELGIKRLGGVGYCFGGKYICRWLQEGALDAGFTAHPSFVNADEVKGIRGPLSIAAAVQNHMITTEADFTPDTEIDDIFTQEKRRETEDILRELGNVPYQIFLYSHVEHGFATKGDLADEKAKFAKDQAFSQAVVWLDEYVKRGQ</sequence>
<dbReference type="PANTHER" id="PTHR17630:SF44">
    <property type="entry name" value="PROTEIN AIM2"/>
    <property type="match status" value="1"/>
</dbReference>
<dbReference type="Proteomes" id="UP001056012">
    <property type="component" value="Chromosome 5"/>
</dbReference>
<evidence type="ECO:0000313" key="2">
    <source>
        <dbReference type="EMBL" id="USP80003.1"/>
    </source>
</evidence>
<dbReference type="AlphaFoldDB" id="A0A9Q9DTM2"/>
<reference evidence="2" key="1">
    <citation type="submission" date="2021-12" db="EMBL/GenBank/DDBJ databases">
        <title>Curvularia clavata genome.</title>
        <authorList>
            <person name="Cao Y."/>
        </authorList>
    </citation>
    <scope>NUCLEOTIDE SEQUENCE</scope>
    <source>
        <strain evidence="2">Yc1106</strain>
    </source>
</reference>
<dbReference type="Pfam" id="PF01738">
    <property type="entry name" value="DLH"/>
    <property type="match status" value="1"/>
</dbReference>
<dbReference type="PANTHER" id="PTHR17630">
    <property type="entry name" value="DIENELACTONE HYDROLASE"/>
    <property type="match status" value="1"/>
</dbReference>
<dbReference type="InterPro" id="IPR029058">
    <property type="entry name" value="AB_hydrolase_fold"/>
</dbReference>
<protein>
    <submittedName>
        <fullName evidence="2">Dienelactone hydrolase family protein</fullName>
    </submittedName>
</protein>
<keyword evidence="3" id="KW-1185">Reference proteome</keyword>
<organism evidence="2 3">
    <name type="scientific">Curvularia clavata</name>
    <dbReference type="NCBI Taxonomy" id="95742"/>
    <lineage>
        <taxon>Eukaryota</taxon>
        <taxon>Fungi</taxon>
        <taxon>Dikarya</taxon>
        <taxon>Ascomycota</taxon>
        <taxon>Pezizomycotina</taxon>
        <taxon>Dothideomycetes</taxon>
        <taxon>Pleosporomycetidae</taxon>
        <taxon>Pleosporales</taxon>
        <taxon>Pleosporineae</taxon>
        <taxon>Pleosporaceae</taxon>
        <taxon>Curvularia</taxon>
    </lineage>
</organism>
<accession>A0A9Q9DTM2</accession>
<dbReference type="Gene3D" id="3.40.50.1820">
    <property type="entry name" value="alpha/beta hydrolase"/>
    <property type="match status" value="1"/>
</dbReference>
<keyword evidence="2" id="KW-0378">Hydrolase</keyword>
<evidence type="ECO:0000313" key="3">
    <source>
        <dbReference type="Proteomes" id="UP001056012"/>
    </source>
</evidence>
<name>A0A9Q9DTM2_CURCL</name>
<gene>
    <name evidence="2" type="ORF">yc1106_07277</name>
</gene>
<dbReference type="InterPro" id="IPR002925">
    <property type="entry name" value="Dienelactn_hydro"/>
</dbReference>
<dbReference type="OrthoDB" id="17560at2759"/>
<dbReference type="EMBL" id="CP089278">
    <property type="protein sequence ID" value="USP80003.1"/>
    <property type="molecule type" value="Genomic_DNA"/>
</dbReference>
<dbReference type="SUPFAM" id="SSF53474">
    <property type="entry name" value="alpha/beta-Hydrolases"/>
    <property type="match status" value="1"/>
</dbReference>
<dbReference type="GO" id="GO:0016787">
    <property type="term" value="F:hydrolase activity"/>
    <property type="evidence" value="ECO:0007669"/>
    <property type="project" value="UniProtKB-KW"/>
</dbReference>
<dbReference type="VEuPathDB" id="FungiDB:yc1106_07277"/>
<proteinExistence type="predicted"/>
<evidence type="ECO:0000259" key="1">
    <source>
        <dbReference type="Pfam" id="PF01738"/>
    </source>
</evidence>